<dbReference type="GeneID" id="6085417"/>
<dbReference type="KEGG" id="lbc:LACBIDRAFT_316337"/>
<keyword evidence="3" id="KW-1185">Reference proteome</keyword>
<dbReference type="EMBL" id="DS547162">
    <property type="protein sequence ID" value="EDQ99551.1"/>
    <property type="molecule type" value="Genomic_DNA"/>
</dbReference>
<reference evidence="1 3" key="1">
    <citation type="journal article" date="2008" name="Nature">
        <title>The genome of Laccaria bicolor provides insights into mycorrhizal symbiosis.</title>
        <authorList>
            <person name="Martin F."/>
            <person name="Aerts A."/>
            <person name="Ahren D."/>
            <person name="Brun A."/>
            <person name="Danchin E.G.J."/>
            <person name="Duchaussoy F."/>
            <person name="Gibon J."/>
            <person name="Kohler A."/>
            <person name="Lindquist E."/>
            <person name="Pereda V."/>
            <person name="Salamov A."/>
            <person name="Shapiro H.J."/>
            <person name="Wuyts J."/>
            <person name="Blaudez D."/>
            <person name="Buee M."/>
            <person name="Brokstein P."/>
            <person name="Canbaeck B."/>
            <person name="Cohen D."/>
            <person name="Courty P.E."/>
            <person name="Coutinho P.M."/>
            <person name="Delaruelle C."/>
            <person name="Detter J.C."/>
            <person name="Deveau A."/>
            <person name="DiFazio S."/>
            <person name="Duplessis S."/>
            <person name="Fraissinet-Tachet L."/>
            <person name="Lucic E."/>
            <person name="Frey-Klett P."/>
            <person name="Fourrey C."/>
            <person name="Feussner I."/>
            <person name="Gay G."/>
            <person name="Grimwood J."/>
            <person name="Hoegger P.J."/>
            <person name="Jain P."/>
            <person name="Kilaru S."/>
            <person name="Labbe J."/>
            <person name="Lin Y.C."/>
            <person name="Legue V."/>
            <person name="Le Tacon F."/>
            <person name="Marmeisse R."/>
            <person name="Melayah D."/>
            <person name="Montanini B."/>
            <person name="Muratet M."/>
            <person name="Nehls U."/>
            <person name="Niculita-Hirzel H."/>
            <person name="Oudot-Le Secq M.P."/>
            <person name="Peter M."/>
            <person name="Quesneville H."/>
            <person name="Rajashekar B."/>
            <person name="Reich M."/>
            <person name="Rouhier N."/>
            <person name="Schmutz J."/>
            <person name="Yin T."/>
            <person name="Chalot M."/>
            <person name="Henrissat B."/>
            <person name="Kuees U."/>
            <person name="Lucas S."/>
            <person name="Van de Peer Y."/>
            <person name="Podila G.K."/>
            <person name="Polle A."/>
            <person name="Pukkila P.J."/>
            <person name="Richardson P.M."/>
            <person name="Rouze P."/>
            <person name="Sanders I.R."/>
            <person name="Stajich J.E."/>
            <person name="Tunlid A."/>
            <person name="Tuskan G."/>
            <person name="Grigoriev I.V."/>
        </authorList>
    </citation>
    <scope>NUCLEOTIDE SEQUENCE [LARGE SCALE GENOMIC DNA]</scope>
    <source>
        <strain evidence="3">S238N-H82 / ATCC MYA-4686</strain>
    </source>
</reference>
<dbReference type="OrthoDB" id="3090584at2759"/>
<dbReference type="EMBL" id="DS547162">
    <property type="protein sequence ID" value="EDQ99547.1"/>
    <property type="molecule type" value="Genomic_DNA"/>
</dbReference>
<dbReference type="RefSeq" id="XP_001889775.1">
    <property type="nucleotide sequence ID" value="XM_001889740.1"/>
</dbReference>
<accession>B0E0R2</accession>
<organism evidence="3">
    <name type="scientific">Laccaria bicolor (strain S238N-H82 / ATCC MYA-4686)</name>
    <name type="common">Bicoloured deceiver</name>
    <name type="synonym">Laccaria laccata var. bicolor</name>
    <dbReference type="NCBI Taxonomy" id="486041"/>
    <lineage>
        <taxon>Eukaryota</taxon>
        <taxon>Fungi</taxon>
        <taxon>Dikarya</taxon>
        <taxon>Basidiomycota</taxon>
        <taxon>Agaricomycotina</taxon>
        <taxon>Agaricomycetes</taxon>
        <taxon>Agaricomycetidae</taxon>
        <taxon>Agaricales</taxon>
        <taxon>Agaricineae</taxon>
        <taxon>Hydnangiaceae</taxon>
        <taxon>Laccaria</taxon>
    </lineage>
</organism>
<dbReference type="GeneID" id="6085440"/>
<dbReference type="InParanoid" id="B0E0R2"/>
<evidence type="ECO:0000313" key="3">
    <source>
        <dbReference type="Proteomes" id="UP000001194"/>
    </source>
</evidence>
<dbReference type="Proteomes" id="UP000001194">
    <property type="component" value="Unassembled WGS sequence"/>
</dbReference>
<dbReference type="HOGENOM" id="CLU_204112_0_0_1"/>
<sequence length="69" mass="8163">MLKTLRIERSGLFETSNARIQQKGYRISFATFYPCSQPRQQRTPLLLPYLIHNPTFFLSYGCFSESREQ</sequence>
<dbReference type="AlphaFoldDB" id="B0E0R2"/>
<evidence type="ECO:0000313" key="1">
    <source>
        <dbReference type="EMBL" id="EDQ99547.1"/>
    </source>
</evidence>
<dbReference type="KEGG" id="lbc:LACBIDRAFT_316342"/>
<dbReference type="RefSeq" id="XP_001889771.1">
    <property type="nucleotide sequence ID" value="XM_001889736.1"/>
</dbReference>
<protein>
    <submittedName>
        <fullName evidence="1">Predicted protein</fullName>
    </submittedName>
</protein>
<proteinExistence type="predicted"/>
<name>B0E0R2_LACBS</name>
<evidence type="ECO:0000313" key="2">
    <source>
        <dbReference type="EMBL" id="EDQ99551.1"/>
    </source>
</evidence>
<gene>
    <name evidence="1" type="ORF">LACBIDRAFT_316337</name>
    <name evidence="2" type="ORF">LACBIDRAFT_316342</name>
</gene>